<gene>
    <name evidence="2" type="ORF">ACFQ16_10455</name>
</gene>
<comment type="caution">
    <text evidence="2">The sequence shown here is derived from an EMBL/GenBank/DDBJ whole genome shotgun (WGS) entry which is preliminary data.</text>
</comment>
<name>A0ABW3FPF7_9PSEU</name>
<dbReference type="EMBL" id="JBHTIW010000005">
    <property type="protein sequence ID" value="MFD0920162.1"/>
    <property type="molecule type" value="Genomic_DNA"/>
</dbReference>
<sequence>MELAYLRGCSEASSWCDPHLQDFDLLLSRVAARCLRERPALQVGCVVLAAGAAVSLVVTSLALLVAGAVVAGLGQGASFRAGLTAVGAASPAERRSAVSSSFFVVVHVAISVPVIGVGAAEQVVGLVPAGVGFAIGALALIAFASLLGRRRA</sequence>
<organism evidence="2 3">
    <name type="scientific">Saccharopolyspora rosea</name>
    <dbReference type="NCBI Taxonomy" id="524884"/>
    <lineage>
        <taxon>Bacteria</taxon>
        <taxon>Bacillati</taxon>
        <taxon>Actinomycetota</taxon>
        <taxon>Actinomycetes</taxon>
        <taxon>Pseudonocardiales</taxon>
        <taxon>Pseudonocardiaceae</taxon>
        <taxon>Saccharopolyspora</taxon>
    </lineage>
</organism>
<dbReference type="Gene3D" id="1.20.1250.20">
    <property type="entry name" value="MFS general substrate transporter like domains"/>
    <property type="match status" value="1"/>
</dbReference>
<dbReference type="InterPro" id="IPR036259">
    <property type="entry name" value="MFS_trans_sf"/>
</dbReference>
<protein>
    <submittedName>
        <fullName evidence="2">Uncharacterized protein</fullName>
    </submittedName>
</protein>
<feature type="transmembrane region" description="Helical" evidence="1">
    <location>
        <begin position="102"/>
        <end position="120"/>
    </location>
</feature>
<evidence type="ECO:0000313" key="3">
    <source>
        <dbReference type="Proteomes" id="UP001597018"/>
    </source>
</evidence>
<dbReference type="Proteomes" id="UP001597018">
    <property type="component" value="Unassembled WGS sequence"/>
</dbReference>
<keyword evidence="3" id="KW-1185">Reference proteome</keyword>
<evidence type="ECO:0000256" key="1">
    <source>
        <dbReference type="SAM" id="Phobius"/>
    </source>
</evidence>
<keyword evidence="1" id="KW-0472">Membrane</keyword>
<evidence type="ECO:0000313" key="2">
    <source>
        <dbReference type="EMBL" id="MFD0920162.1"/>
    </source>
</evidence>
<feature type="transmembrane region" description="Helical" evidence="1">
    <location>
        <begin position="46"/>
        <end position="73"/>
    </location>
</feature>
<keyword evidence="1" id="KW-1133">Transmembrane helix</keyword>
<proteinExistence type="predicted"/>
<dbReference type="SUPFAM" id="SSF103473">
    <property type="entry name" value="MFS general substrate transporter"/>
    <property type="match status" value="1"/>
</dbReference>
<keyword evidence="1" id="KW-0812">Transmembrane</keyword>
<dbReference type="RefSeq" id="WP_345600860.1">
    <property type="nucleotide sequence ID" value="NZ_BAABLT010000020.1"/>
</dbReference>
<reference evidence="3" key="1">
    <citation type="journal article" date="2019" name="Int. J. Syst. Evol. Microbiol.">
        <title>The Global Catalogue of Microorganisms (GCM) 10K type strain sequencing project: providing services to taxonomists for standard genome sequencing and annotation.</title>
        <authorList>
            <consortium name="The Broad Institute Genomics Platform"/>
            <consortium name="The Broad Institute Genome Sequencing Center for Infectious Disease"/>
            <person name="Wu L."/>
            <person name="Ma J."/>
        </authorList>
    </citation>
    <scope>NUCLEOTIDE SEQUENCE [LARGE SCALE GENOMIC DNA]</scope>
    <source>
        <strain evidence="3">CCUG 56401</strain>
    </source>
</reference>
<accession>A0ABW3FPF7</accession>
<feature type="transmembrane region" description="Helical" evidence="1">
    <location>
        <begin position="126"/>
        <end position="147"/>
    </location>
</feature>